<dbReference type="PANTHER" id="PTHR42848:SF1">
    <property type="entry name" value="HOLLIDAY JUNCTION BRANCH MIGRATION COMPLEX SUBUNIT RUVB"/>
    <property type="match status" value="1"/>
</dbReference>
<feature type="binding site" evidence="9">
    <location>
        <position position="73"/>
    </location>
    <ligand>
        <name>Mg(2+)</name>
        <dbReference type="ChEBI" id="CHEBI:18420"/>
    </ligand>
</feature>
<evidence type="ECO:0000256" key="3">
    <source>
        <dbReference type="ARBA" id="ARBA00022763"/>
    </source>
</evidence>
<dbReference type="HAMAP" id="MF_00016">
    <property type="entry name" value="DNA_HJ_migration_RuvB"/>
    <property type="match status" value="1"/>
</dbReference>
<feature type="region of interest" description="Head domain (RuvB-H)" evidence="9">
    <location>
        <begin position="262"/>
        <end position="351"/>
    </location>
</feature>
<dbReference type="EC" id="3.6.4.-" evidence="9"/>
<feature type="binding site" evidence="9">
    <location>
        <position position="69"/>
    </location>
    <ligand>
        <name>ATP</name>
        <dbReference type="ChEBI" id="CHEBI:30616"/>
    </ligand>
</feature>
<feature type="binding site" evidence="9">
    <location>
        <position position="28"/>
    </location>
    <ligand>
        <name>ATP</name>
        <dbReference type="ChEBI" id="CHEBI:30616"/>
    </ligand>
</feature>
<feature type="domain" description="AAA+ ATPase" evidence="10">
    <location>
        <begin position="58"/>
        <end position="189"/>
    </location>
</feature>
<feature type="region of interest" description="Small ATPAse domain (RuvB-S)" evidence="9">
    <location>
        <begin position="189"/>
        <end position="259"/>
    </location>
</feature>
<dbReference type="OrthoDB" id="9804478at2"/>
<keyword evidence="4 9" id="KW-0378">Hydrolase</keyword>
<gene>
    <name evidence="9" type="primary">ruvB</name>
    <name evidence="11" type="ORF">X929_03715</name>
</gene>
<dbReference type="Gene3D" id="1.10.8.60">
    <property type="match status" value="1"/>
</dbReference>
<keyword evidence="2 9" id="KW-0547">Nucleotide-binding</keyword>
<dbReference type="InterPro" id="IPR036388">
    <property type="entry name" value="WH-like_DNA-bd_sf"/>
</dbReference>
<evidence type="ECO:0000256" key="4">
    <source>
        <dbReference type="ARBA" id="ARBA00022801"/>
    </source>
</evidence>
<feature type="binding site" evidence="9">
    <location>
        <position position="322"/>
    </location>
    <ligand>
        <name>DNA</name>
        <dbReference type="ChEBI" id="CHEBI:16991"/>
    </ligand>
</feature>
<comment type="function">
    <text evidence="9">The RuvA-RuvB-RuvC complex processes Holliday junction (HJ) DNA during genetic recombination and DNA repair, while the RuvA-RuvB complex plays an important role in the rescue of blocked DNA replication forks via replication fork reversal (RFR). RuvA specifically binds to HJ cruciform DNA, conferring on it an open structure. The RuvB hexamer acts as an ATP-dependent pump, pulling dsDNA into and through the RuvAB complex. RuvB forms 2 homohexamers on either side of HJ DNA bound by 1 or 2 RuvA tetramers; 4 subunits per hexamer contact DNA at a time. Coordinated motions by a converter formed by DNA-disengaged RuvB subunits stimulates ATP hydrolysis and nucleotide exchange. Immobilization of the converter enables RuvB to convert the ATP-contained energy into a lever motion, pulling 2 nucleotides of DNA out of the RuvA tetramer per ATP hydrolyzed, thus driving DNA branch migration. The RuvB motors rotate together with the DNA substrate, which together with the progressing nucleotide cycle form the mechanistic basis for DNA recombination by continuous HJ branch migration. Branch migration allows RuvC to scan DNA until it finds its consensus sequence, where it cleaves and resolves cruciform DNA.</text>
</comment>
<evidence type="ECO:0000256" key="9">
    <source>
        <dbReference type="HAMAP-Rule" id="MF_00016"/>
    </source>
</evidence>
<feature type="binding site" evidence="9">
    <location>
        <position position="317"/>
    </location>
    <ligand>
        <name>DNA</name>
        <dbReference type="ChEBI" id="CHEBI:16991"/>
    </ligand>
</feature>
<dbReference type="EMBL" id="AZRL01000008">
    <property type="protein sequence ID" value="PNR96910.1"/>
    <property type="molecule type" value="Genomic_DNA"/>
</dbReference>
<dbReference type="Gene3D" id="3.40.50.300">
    <property type="entry name" value="P-loop containing nucleotide triphosphate hydrolases"/>
    <property type="match status" value="1"/>
</dbReference>
<dbReference type="SMART" id="SM00382">
    <property type="entry name" value="AAA"/>
    <property type="match status" value="1"/>
</dbReference>
<protein>
    <recommendedName>
        <fullName evidence="9">Holliday junction branch migration complex subunit RuvB</fullName>
        <ecNumber evidence="9">3.6.4.-</ecNumber>
    </recommendedName>
</protein>
<feature type="binding site" evidence="9">
    <location>
        <position position="74"/>
    </location>
    <ligand>
        <name>ATP</name>
        <dbReference type="ChEBI" id="CHEBI:30616"/>
    </ligand>
</feature>
<dbReference type="NCBIfam" id="NF000868">
    <property type="entry name" value="PRK00080.1"/>
    <property type="match status" value="1"/>
</dbReference>
<name>A0A2K1P2C7_9BACT</name>
<evidence type="ECO:0000256" key="2">
    <source>
        <dbReference type="ARBA" id="ARBA00022741"/>
    </source>
</evidence>
<evidence type="ECO:0000256" key="7">
    <source>
        <dbReference type="ARBA" id="ARBA00023172"/>
    </source>
</evidence>
<comment type="subunit">
    <text evidence="9">Homohexamer. Forms an RuvA(8)-RuvB(12)-Holliday junction (HJ) complex. HJ DNA is sandwiched between 2 RuvA tetramers; dsDNA enters through RuvA and exits via RuvB. An RuvB hexamer assembles on each DNA strand where it exits the tetramer. Each RuvB hexamer is contacted by two RuvA subunits (via domain III) on 2 adjacent RuvB subunits; this complex drives branch migration. In the full resolvosome a probable DNA-RuvA(4)-RuvB(12)-RuvC(2) complex forms which resolves the HJ.</text>
</comment>
<sequence length="351" mass="39166">MIEKENTNQKRLLDPSFIGEDTGSKKLRPNYLNEFIGQENIKKKLKVAIEAAKIRKEAMDHVILAGPPGLGKTTLAYVISNELGANLQITSGPVIEKAGDLAAILTNLENGDVLFIDEIHRLNRTVEEILYSAMEDFQLDIVIGKGPSARSIRIDLQPFTLVGATTRLGLIAPPLRSRFGIILEVDFYSSKDLNLIIKRSADILNIKIKDDASLILAQRSRGTPRIANRLLRRARDYVQVSGKNLIETEDVNNTMKLLEMDEDGLDKMDRKILKTIIENYEGGPVGINALASSIGIEPDSISEVYEPFLLQSGFIIRTPRGRVATEKAYQKLNYTHKPSNQNISLWSELNE</sequence>
<dbReference type="Pfam" id="PF17864">
    <property type="entry name" value="AAA_lid_4"/>
    <property type="match status" value="1"/>
</dbReference>
<feature type="binding site" evidence="9">
    <location>
        <begin position="135"/>
        <end position="137"/>
    </location>
    <ligand>
        <name>ATP</name>
        <dbReference type="ChEBI" id="CHEBI:30616"/>
    </ligand>
</feature>
<feature type="binding site" evidence="9">
    <location>
        <position position="178"/>
    </location>
    <ligand>
        <name>ATP</name>
        <dbReference type="ChEBI" id="CHEBI:30616"/>
    </ligand>
</feature>
<keyword evidence="7 9" id="KW-0233">DNA recombination</keyword>
<dbReference type="Pfam" id="PF05496">
    <property type="entry name" value="RuvB_N"/>
    <property type="match status" value="1"/>
</dbReference>
<keyword evidence="3 9" id="KW-0227">DNA damage</keyword>
<feature type="binding site" evidence="9">
    <location>
        <position position="188"/>
    </location>
    <ligand>
        <name>ATP</name>
        <dbReference type="ChEBI" id="CHEBI:30616"/>
    </ligand>
</feature>
<dbReference type="InterPro" id="IPR027417">
    <property type="entry name" value="P-loop_NTPase"/>
</dbReference>
<dbReference type="Gene3D" id="1.10.10.10">
    <property type="entry name" value="Winged helix-like DNA-binding domain superfamily/Winged helix DNA-binding domain"/>
    <property type="match status" value="1"/>
</dbReference>
<dbReference type="NCBIfam" id="TIGR00635">
    <property type="entry name" value="ruvB"/>
    <property type="match status" value="1"/>
</dbReference>
<keyword evidence="11" id="KW-0347">Helicase</keyword>
<evidence type="ECO:0000256" key="5">
    <source>
        <dbReference type="ARBA" id="ARBA00022840"/>
    </source>
</evidence>
<dbReference type="InterPro" id="IPR036390">
    <property type="entry name" value="WH_DNA-bd_sf"/>
</dbReference>
<dbReference type="InterPro" id="IPR008824">
    <property type="entry name" value="RuvB-like_N"/>
</dbReference>
<dbReference type="GO" id="GO:0009378">
    <property type="term" value="F:four-way junction helicase activity"/>
    <property type="evidence" value="ECO:0007669"/>
    <property type="project" value="InterPro"/>
</dbReference>
<dbReference type="GO" id="GO:0005737">
    <property type="term" value="C:cytoplasm"/>
    <property type="evidence" value="ECO:0007669"/>
    <property type="project" value="UniProtKB-SubCell"/>
</dbReference>
<dbReference type="InterPro" id="IPR041445">
    <property type="entry name" value="AAA_lid_4"/>
</dbReference>
<dbReference type="RefSeq" id="WP_103066694.1">
    <property type="nucleotide sequence ID" value="NZ_AZRL01000008.1"/>
</dbReference>
<keyword evidence="8 9" id="KW-0234">DNA repair</keyword>
<reference evidence="11 12" key="1">
    <citation type="submission" date="2013-12" db="EMBL/GenBank/DDBJ databases">
        <title>Comparative genomics of Petrotoga isolates.</title>
        <authorList>
            <person name="Nesbo C.L."/>
            <person name="Charchuk R."/>
            <person name="Chow K."/>
        </authorList>
    </citation>
    <scope>NUCLEOTIDE SEQUENCE [LARGE SCALE GENOMIC DNA]</scope>
    <source>
        <strain evidence="11 12">DSM 13574</strain>
    </source>
</reference>
<feature type="binding site" evidence="9">
    <location>
        <position position="225"/>
    </location>
    <ligand>
        <name>ATP</name>
        <dbReference type="ChEBI" id="CHEBI:30616"/>
    </ligand>
</feature>
<dbReference type="InterPro" id="IPR004605">
    <property type="entry name" value="DNA_helicase_Holl-junc_RuvB"/>
</dbReference>
<dbReference type="SUPFAM" id="SSF52540">
    <property type="entry name" value="P-loop containing nucleoside triphosphate hydrolases"/>
    <property type="match status" value="1"/>
</dbReference>
<dbReference type="GO" id="GO:0000400">
    <property type="term" value="F:four-way junction DNA binding"/>
    <property type="evidence" value="ECO:0007669"/>
    <property type="project" value="UniProtKB-UniRule"/>
</dbReference>
<evidence type="ECO:0000256" key="6">
    <source>
        <dbReference type="ARBA" id="ARBA00023125"/>
    </source>
</evidence>
<feature type="binding site" evidence="9">
    <location>
        <position position="27"/>
    </location>
    <ligand>
        <name>ATP</name>
        <dbReference type="ChEBI" id="CHEBI:30616"/>
    </ligand>
</feature>
<evidence type="ECO:0000313" key="12">
    <source>
        <dbReference type="Proteomes" id="UP000236434"/>
    </source>
</evidence>
<accession>A0A2K1P2C7</accession>
<dbReference type="GO" id="GO:0016887">
    <property type="term" value="F:ATP hydrolysis activity"/>
    <property type="evidence" value="ECO:0007669"/>
    <property type="project" value="RHEA"/>
</dbReference>
<keyword evidence="5 9" id="KW-0067">ATP-binding</keyword>
<evidence type="ECO:0000313" key="11">
    <source>
        <dbReference type="EMBL" id="PNR96910.1"/>
    </source>
</evidence>
<dbReference type="GO" id="GO:0048476">
    <property type="term" value="C:Holliday junction resolvase complex"/>
    <property type="evidence" value="ECO:0007669"/>
    <property type="project" value="UniProtKB-UniRule"/>
</dbReference>
<feature type="binding site" evidence="9">
    <location>
        <position position="72"/>
    </location>
    <ligand>
        <name>ATP</name>
        <dbReference type="ChEBI" id="CHEBI:30616"/>
    </ligand>
</feature>
<dbReference type="GO" id="GO:0005524">
    <property type="term" value="F:ATP binding"/>
    <property type="evidence" value="ECO:0007669"/>
    <property type="project" value="UniProtKB-UniRule"/>
</dbReference>
<dbReference type="Pfam" id="PF05491">
    <property type="entry name" value="WHD_RuvB"/>
    <property type="match status" value="1"/>
</dbReference>
<comment type="catalytic activity">
    <reaction evidence="9">
        <text>ATP + H2O = ADP + phosphate + H(+)</text>
        <dbReference type="Rhea" id="RHEA:13065"/>
        <dbReference type="ChEBI" id="CHEBI:15377"/>
        <dbReference type="ChEBI" id="CHEBI:15378"/>
        <dbReference type="ChEBI" id="CHEBI:30616"/>
        <dbReference type="ChEBI" id="CHEBI:43474"/>
        <dbReference type="ChEBI" id="CHEBI:456216"/>
    </reaction>
</comment>
<comment type="caution">
    <text evidence="11">The sequence shown here is derived from an EMBL/GenBank/DDBJ whole genome shotgun (WGS) entry which is preliminary data.</text>
</comment>
<proteinExistence type="inferred from homology"/>
<comment type="caution">
    <text evidence="9">Lacks conserved residue(s) required for the propagation of feature annotation.</text>
</comment>
<dbReference type="GO" id="GO:0006310">
    <property type="term" value="P:DNA recombination"/>
    <property type="evidence" value="ECO:0007669"/>
    <property type="project" value="UniProtKB-UniRule"/>
</dbReference>
<comment type="subcellular location">
    <subcellularLocation>
        <location evidence="9">Cytoplasm</location>
    </subcellularLocation>
</comment>
<comment type="domain">
    <text evidence="9">Has 3 domains, the large (RuvB-L) and small ATPase (RuvB-S) domains and the C-terminal head (RuvB-H) domain. The head domain binds DNA, while the ATPase domains jointly bind ATP, ADP or are empty depending on the state of the subunit in the translocation cycle. During a single DNA translocation step the structure of each domain remains the same, but their relative positions change.</text>
</comment>
<organism evidence="11 12">
    <name type="scientific">Petrotoga olearia DSM 13574</name>
    <dbReference type="NCBI Taxonomy" id="1122955"/>
    <lineage>
        <taxon>Bacteria</taxon>
        <taxon>Thermotogati</taxon>
        <taxon>Thermotogota</taxon>
        <taxon>Thermotogae</taxon>
        <taxon>Petrotogales</taxon>
        <taxon>Petrotogaceae</taxon>
        <taxon>Petrotoga</taxon>
    </lineage>
</organism>
<dbReference type="SUPFAM" id="SSF46785">
    <property type="entry name" value="Winged helix' DNA-binding domain"/>
    <property type="match status" value="1"/>
</dbReference>
<evidence type="ECO:0000256" key="1">
    <source>
        <dbReference type="ARBA" id="ARBA00022490"/>
    </source>
</evidence>
<dbReference type="PANTHER" id="PTHR42848">
    <property type="match status" value="1"/>
</dbReference>
<dbReference type="CDD" id="cd00009">
    <property type="entry name" value="AAA"/>
    <property type="match status" value="1"/>
</dbReference>
<comment type="similarity">
    <text evidence="9">Belongs to the RuvB family.</text>
</comment>
<evidence type="ECO:0000256" key="8">
    <source>
        <dbReference type="ARBA" id="ARBA00023204"/>
    </source>
</evidence>
<dbReference type="InterPro" id="IPR008823">
    <property type="entry name" value="RuvB_wg_C"/>
</dbReference>
<dbReference type="InterPro" id="IPR003593">
    <property type="entry name" value="AAA+_ATPase"/>
</dbReference>
<keyword evidence="6 9" id="KW-0238">DNA-binding</keyword>
<feature type="binding site" evidence="9">
    <location>
        <position position="73"/>
    </location>
    <ligand>
        <name>ATP</name>
        <dbReference type="ChEBI" id="CHEBI:30616"/>
    </ligand>
</feature>
<dbReference type="AlphaFoldDB" id="A0A2K1P2C7"/>
<keyword evidence="1 9" id="KW-0963">Cytoplasm</keyword>
<evidence type="ECO:0000259" key="10">
    <source>
        <dbReference type="SMART" id="SM00382"/>
    </source>
</evidence>
<dbReference type="GO" id="GO:0006281">
    <property type="term" value="P:DNA repair"/>
    <property type="evidence" value="ECO:0007669"/>
    <property type="project" value="UniProtKB-UniRule"/>
</dbReference>
<dbReference type="Proteomes" id="UP000236434">
    <property type="component" value="Unassembled WGS sequence"/>
</dbReference>